<protein>
    <recommendedName>
        <fullName evidence="3">GAF domain-containing protein</fullName>
    </recommendedName>
</protein>
<dbReference type="InterPro" id="IPR029016">
    <property type="entry name" value="GAF-like_dom_sf"/>
</dbReference>
<sequence>MAANKQIEIIAATLQALEDKADENLKQTLPASASSVDYLHLGVGQPKSRRASLGSVRPISVGRLDGSSQSIPQSYPPSASGGSNHPMHIDALHPNPEPWKPSSHYPKKTALEPGRSTTPKRRRGKGDPFIDKFIEEIADLVGQVGTVEDSVSLRASRDTASSLSSSTNAVDAIKSSLPSTSMLSGKSNPDPEDHKRQVMDQLYTIFSQVSGTGVAPLHQAPNPPHHPISSRGSRSNPGSRSTTPTRRSYNSQKYQAPPPPKPSIHEPPLSERPKFTTNTRYRSSNQYTPKRSSGGSARHNHLPPPTSLQSPYFNRSLNSAASGGALNQSINQSMENTHMGNLYHIMNIAFLLIEEEREQYVDVIERTKEQGIRGRVVAVHVISGMFKRFQSSLLNWSFKIWAKLSREHQAWLAANHSRVLRSQENERRLEAAKNAINRIRNGLKLRVFQAWVRFLQIEQRNRHLLESFSKKLFLRQQFKSVETWKEYVGTRKWLRGIMNRCLGGKNMKLKSAALRSWKHFVDDAATIDLEEVTSDLRKKLDDMTSRYKSMERQLERLKGSAETQKEMEKSNTLRRTMFRMLSSALGSAFHVWCDNAKRWKTQQTVVERNIRRWQLQGASRCLNRWVNLTRERQWLRKFVKRMIGGRDFLLMSKAFDHFKAFVEHLKEEGLNMEIHTLMQRCEYLEEKFMKQKLQNSQEALARVKRTIASMQQGSMRVVFAAWKKVHEDEKDNIAKSKRFFAKMMRGVEVRCFKRWVIFKTSRSNDRKLIRRVFNHVVMKEIHVAFKTWAEFVRFEKRNEVIIRRVGMKMARGTYSRCFRAWMNFLAAVRDEREENERLERLLKKAAMKMMRMCFTQCFQSWAEFVRGRKRERNLLNKFSMRMKNKTLFNCFNNWCENAKAQVNLKKFCYRALCRIANGNQHSAWSSWTMLVKAKRMEEQQRQSQLSLLGMAQARERNNARRAGARFQKQQAESEEEKRERLVKIAVAKIFFKALGKSFESWLDFVGRRAKARVLVGKVMGMALSGKLGAGFHTWVAFYERDKWQKNVLGKFVARMRNSRLFRLLKAWRFVAVESMRYKVVVGRFLKKLKNRALLMTFNVWSEYRTRRRWLRGMVNKACGGREMKGKMAAFSKFKQVVRDLRLLDSFQGSKDEMEKLKRAMQEAGEGGTRSEEENARLRVVATLTRLFGNMSTRSDSETIRRKSLQYAFLLWSGGGGGGFSRPRPRSFGENLSVLDVERVDNYMMMFAHAFNNVNQISSLFAVASVSVAHMVHEARGNLFLVDRKRRELFTVSGTSVKRASVGLGIVGHVARTGESVLTEMIMDDRFDENVDGLLGFESFTQTDKFVVSGRNDGRYGVTQYGLLGSVSPLLLAIAVRNCEGVVIGVLTATKMPVTEKSVEVQSFGGEDCLVMHLMAQNIAGNIEKIAAKKVLNAASNNIVACENTLKQAFVGKGGTGNDGGAKGNYY</sequence>
<dbReference type="Gene3D" id="3.30.450.40">
    <property type="match status" value="1"/>
</dbReference>
<feature type="region of interest" description="Disordered" evidence="2">
    <location>
        <begin position="47"/>
        <end position="127"/>
    </location>
</feature>
<evidence type="ECO:0000256" key="2">
    <source>
        <dbReference type="SAM" id="MobiDB-lite"/>
    </source>
</evidence>
<evidence type="ECO:0000313" key="4">
    <source>
        <dbReference type="EMBL" id="GMI24695.1"/>
    </source>
</evidence>
<accession>A0A9W7L3K2</accession>
<feature type="compositionally biased region" description="Low complexity" evidence="2">
    <location>
        <begin position="229"/>
        <end position="251"/>
    </location>
</feature>
<gene>
    <name evidence="4" type="ORF">TrCOL_g10380</name>
</gene>
<evidence type="ECO:0000256" key="1">
    <source>
        <dbReference type="SAM" id="Coils"/>
    </source>
</evidence>
<feature type="coiled-coil region" evidence="1">
    <location>
        <begin position="533"/>
        <end position="567"/>
    </location>
</feature>
<reference evidence="5" key="1">
    <citation type="journal article" date="2023" name="Commun. Biol.">
        <title>Genome analysis of Parmales, the sister group of diatoms, reveals the evolutionary specialization of diatoms from phago-mixotrophs to photoautotrophs.</title>
        <authorList>
            <person name="Ban H."/>
            <person name="Sato S."/>
            <person name="Yoshikawa S."/>
            <person name="Yamada K."/>
            <person name="Nakamura Y."/>
            <person name="Ichinomiya M."/>
            <person name="Sato N."/>
            <person name="Blanc-Mathieu R."/>
            <person name="Endo H."/>
            <person name="Kuwata A."/>
            <person name="Ogata H."/>
        </authorList>
    </citation>
    <scope>NUCLEOTIDE SEQUENCE [LARGE SCALE GENOMIC DNA]</scope>
</reference>
<feature type="compositionally biased region" description="Polar residues" evidence="2">
    <location>
        <begin position="275"/>
        <end position="295"/>
    </location>
</feature>
<keyword evidence="5" id="KW-1185">Reference proteome</keyword>
<dbReference type="SUPFAM" id="SSF55781">
    <property type="entry name" value="GAF domain-like"/>
    <property type="match status" value="1"/>
</dbReference>
<feature type="compositionally biased region" description="Polar residues" evidence="2">
    <location>
        <begin position="307"/>
        <end position="316"/>
    </location>
</feature>
<proteinExistence type="predicted"/>
<comment type="caution">
    <text evidence="4">The sequence shown here is derived from an EMBL/GenBank/DDBJ whole genome shotgun (WGS) entry which is preliminary data.</text>
</comment>
<evidence type="ECO:0000259" key="3">
    <source>
        <dbReference type="SMART" id="SM00065"/>
    </source>
</evidence>
<feature type="region of interest" description="Disordered" evidence="2">
    <location>
        <begin position="213"/>
        <end position="316"/>
    </location>
</feature>
<organism evidence="4 5">
    <name type="scientific">Triparma columacea</name>
    <dbReference type="NCBI Taxonomy" id="722753"/>
    <lineage>
        <taxon>Eukaryota</taxon>
        <taxon>Sar</taxon>
        <taxon>Stramenopiles</taxon>
        <taxon>Ochrophyta</taxon>
        <taxon>Bolidophyceae</taxon>
        <taxon>Parmales</taxon>
        <taxon>Triparmaceae</taxon>
        <taxon>Triparma</taxon>
    </lineage>
</organism>
<name>A0A9W7L3K2_9STRA</name>
<feature type="domain" description="GAF" evidence="3">
    <location>
        <begin position="1255"/>
        <end position="1432"/>
    </location>
</feature>
<evidence type="ECO:0000313" key="5">
    <source>
        <dbReference type="Proteomes" id="UP001165065"/>
    </source>
</evidence>
<feature type="compositionally biased region" description="Polar residues" evidence="2">
    <location>
        <begin position="176"/>
        <end position="187"/>
    </location>
</feature>
<feature type="region of interest" description="Disordered" evidence="2">
    <location>
        <begin position="175"/>
        <end position="194"/>
    </location>
</feature>
<dbReference type="SMART" id="SM00065">
    <property type="entry name" value="GAF"/>
    <property type="match status" value="1"/>
</dbReference>
<dbReference type="InterPro" id="IPR003018">
    <property type="entry name" value="GAF"/>
</dbReference>
<keyword evidence="1" id="KW-0175">Coiled coil</keyword>
<dbReference type="Proteomes" id="UP001165065">
    <property type="component" value="Unassembled WGS sequence"/>
</dbReference>
<feature type="compositionally biased region" description="Low complexity" evidence="2">
    <location>
        <begin position="67"/>
        <end position="80"/>
    </location>
</feature>
<dbReference type="EMBL" id="BRYA01000590">
    <property type="protein sequence ID" value="GMI24695.1"/>
    <property type="molecule type" value="Genomic_DNA"/>
</dbReference>
<dbReference type="OrthoDB" id="197427at2759"/>